<dbReference type="EMBL" id="CAXJIO010000016">
    <property type="protein sequence ID" value="CAL2104431.1"/>
    <property type="molecule type" value="Genomic_DNA"/>
</dbReference>
<protein>
    <submittedName>
        <fullName evidence="1">Uncharacterized protein</fullName>
    </submittedName>
</protein>
<sequence>MITEKEQYIIEYYLHLLPLKEKSKLKYPYLRIDEIDEEKRRLAEILIKDYKDKIFFNNCPNCGKLARTPNAKQCKFCEHDWH</sequence>
<gene>
    <name evidence="1" type="ORF">T190423A01A_70124</name>
</gene>
<keyword evidence="2" id="KW-1185">Reference proteome</keyword>
<dbReference type="Proteomes" id="UP001497527">
    <property type="component" value="Unassembled WGS sequence"/>
</dbReference>
<accession>A0ABM9PG26</accession>
<comment type="caution">
    <text evidence="1">The sequence shown here is derived from an EMBL/GenBank/DDBJ whole genome shotgun (WGS) entry which is preliminary data.</text>
</comment>
<dbReference type="RefSeq" id="WP_348718773.1">
    <property type="nucleotide sequence ID" value="NZ_CAXJIO010000016.1"/>
</dbReference>
<organism evidence="1 2">
    <name type="scientific">Tenacibaculum polynesiense</name>
    <dbReference type="NCBI Taxonomy" id="3137857"/>
    <lineage>
        <taxon>Bacteria</taxon>
        <taxon>Pseudomonadati</taxon>
        <taxon>Bacteroidota</taxon>
        <taxon>Flavobacteriia</taxon>
        <taxon>Flavobacteriales</taxon>
        <taxon>Flavobacteriaceae</taxon>
        <taxon>Tenacibaculum</taxon>
    </lineage>
</organism>
<evidence type="ECO:0000313" key="2">
    <source>
        <dbReference type="Proteomes" id="UP001497527"/>
    </source>
</evidence>
<reference evidence="1 2" key="1">
    <citation type="submission" date="2024-05" db="EMBL/GenBank/DDBJ databases">
        <authorList>
            <person name="Duchaud E."/>
        </authorList>
    </citation>
    <scope>NUCLEOTIDE SEQUENCE [LARGE SCALE GENOMIC DNA]</scope>
    <source>
        <strain evidence="1">Ena-SAMPLE-TAB-13-05-2024-13:56:06:370-140308</strain>
    </source>
</reference>
<proteinExistence type="predicted"/>
<evidence type="ECO:0000313" key="1">
    <source>
        <dbReference type="EMBL" id="CAL2104431.1"/>
    </source>
</evidence>
<name>A0ABM9PG26_9FLAO</name>